<dbReference type="EMBL" id="CP097507">
    <property type="protein sequence ID" value="URE04070.1"/>
    <property type="molecule type" value="Genomic_DNA"/>
</dbReference>
<dbReference type="OrthoDB" id="10577596at2759"/>
<dbReference type="AlphaFoldDB" id="A0A9E7K5K3"/>
<evidence type="ECO:0000313" key="2">
    <source>
        <dbReference type="Proteomes" id="UP001055439"/>
    </source>
</evidence>
<evidence type="ECO:0000313" key="1">
    <source>
        <dbReference type="EMBL" id="URE04070.1"/>
    </source>
</evidence>
<keyword evidence="2" id="KW-1185">Reference proteome</keyword>
<accession>A0A9E7K5K3</accession>
<dbReference type="Proteomes" id="UP001055439">
    <property type="component" value="Chromosome 5"/>
</dbReference>
<protein>
    <submittedName>
        <fullName evidence="1">Uncharacterized protein</fullName>
    </submittedName>
</protein>
<name>A0A9E7K5K3_9LILI</name>
<gene>
    <name evidence="1" type="ORF">MUK42_00328</name>
</gene>
<reference evidence="1" key="1">
    <citation type="submission" date="2022-05" db="EMBL/GenBank/DDBJ databases">
        <title>The Musa troglodytarum L. genome provides insights into the mechanism of non-climacteric behaviour and enrichment of carotenoids.</title>
        <authorList>
            <person name="Wang J."/>
        </authorList>
    </citation>
    <scope>NUCLEOTIDE SEQUENCE</scope>
    <source>
        <tissue evidence="1">Leaf</tissue>
    </source>
</reference>
<proteinExistence type="predicted"/>
<organism evidence="1 2">
    <name type="scientific">Musa troglodytarum</name>
    <name type="common">fe'i banana</name>
    <dbReference type="NCBI Taxonomy" id="320322"/>
    <lineage>
        <taxon>Eukaryota</taxon>
        <taxon>Viridiplantae</taxon>
        <taxon>Streptophyta</taxon>
        <taxon>Embryophyta</taxon>
        <taxon>Tracheophyta</taxon>
        <taxon>Spermatophyta</taxon>
        <taxon>Magnoliopsida</taxon>
        <taxon>Liliopsida</taxon>
        <taxon>Zingiberales</taxon>
        <taxon>Musaceae</taxon>
        <taxon>Musa</taxon>
    </lineage>
</organism>
<sequence>MEASASSHLDFYDFIPLRCDNRSPGSLLLHQKGVDLWICIFRSSGVLSRSEFLNLGLGRGDLLLRSRFPKSGFSVFKYFLANKARKESNSIVCNLLGFIFRKSISLVAISFLIPRNIQVHYTTYLNQYLIQDSLAHLFIQITY</sequence>